<reference evidence="1" key="1">
    <citation type="submission" date="2023-04" db="EMBL/GenBank/DDBJ databases">
        <title>Draft Genome sequencing of Naganishia species isolated from polar environments using Oxford Nanopore Technology.</title>
        <authorList>
            <person name="Leo P."/>
            <person name="Venkateswaran K."/>
        </authorList>
    </citation>
    <scope>NUCLEOTIDE SEQUENCE</scope>
    <source>
        <strain evidence="1">DBVPG 5303</strain>
    </source>
</reference>
<accession>A0ACC2X5R3</accession>
<evidence type="ECO:0000313" key="2">
    <source>
        <dbReference type="Proteomes" id="UP001234202"/>
    </source>
</evidence>
<protein>
    <submittedName>
        <fullName evidence="1">Uncharacterized protein</fullName>
    </submittedName>
</protein>
<keyword evidence="2" id="KW-1185">Reference proteome</keyword>
<organism evidence="1 2">
    <name type="scientific">Naganishia onofrii</name>
    <dbReference type="NCBI Taxonomy" id="1851511"/>
    <lineage>
        <taxon>Eukaryota</taxon>
        <taxon>Fungi</taxon>
        <taxon>Dikarya</taxon>
        <taxon>Basidiomycota</taxon>
        <taxon>Agaricomycotina</taxon>
        <taxon>Tremellomycetes</taxon>
        <taxon>Filobasidiales</taxon>
        <taxon>Filobasidiaceae</taxon>
        <taxon>Naganishia</taxon>
    </lineage>
</organism>
<dbReference type="EMBL" id="JASBWV010000025">
    <property type="protein sequence ID" value="KAJ9119363.1"/>
    <property type="molecule type" value="Genomic_DNA"/>
</dbReference>
<gene>
    <name evidence="1" type="ORF">QFC24_005834</name>
</gene>
<comment type="caution">
    <text evidence="1">The sequence shown here is derived from an EMBL/GenBank/DDBJ whole genome shotgun (WGS) entry which is preliminary data.</text>
</comment>
<name>A0ACC2X5R3_9TREE</name>
<sequence>MRWATISAAAALVSSASAHLNIVLTNDDGFGTANIRALYNELTKQKHNVLIVGPASQQSATGGTTLWPTSNLTSRGGHDLLTPGAYFAGQEPGLDNPGITYFNGTPAACVFYALDVVAPVFLKVNSQPQDSNKSVDLVVSGPNEGSNLGPLVFTLSGTLGAAYVAVGRGVPAVAFSAGNSTKRSYKDWNPEDPTDIANVHAKLGANLVSALAYGVDISKGEKVLPTSLGLNVNFPKINCEQSSKKQERGLAADLLLIDSLATCQGLPMVQTRLTGSALTDKVVFNAAGFPTYGDLAGASGINNCVTGDCSLPGETLIATTTCMSSVTAFSVDYDAPQAYTASTKEHLEYTVLNKLNTDVGTYKRDWQPRGKSMIFE</sequence>
<dbReference type="Proteomes" id="UP001234202">
    <property type="component" value="Unassembled WGS sequence"/>
</dbReference>
<evidence type="ECO:0000313" key="1">
    <source>
        <dbReference type="EMBL" id="KAJ9119363.1"/>
    </source>
</evidence>
<proteinExistence type="predicted"/>